<dbReference type="InterPro" id="IPR001351">
    <property type="entry name" value="Ribosomal_uS3_C"/>
</dbReference>
<dbReference type="InterPro" id="IPR004044">
    <property type="entry name" value="KH_dom_type_2"/>
</dbReference>
<evidence type="ECO:0000256" key="1">
    <source>
        <dbReference type="ARBA" id="ARBA00010761"/>
    </source>
</evidence>
<comment type="subunit">
    <text evidence="8">Part of the 30S ribosomal subunit. Forms a tight complex with proteins S10 and S14.</text>
</comment>
<keyword evidence="12" id="KW-1185">Reference proteome</keyword>
<dbReference type="HAMAP" id="MF_01309_B">
    <property type="entry name" value="Ribosomal_uS3_B"/>
    <property type="match status" value="1"/>
</dbReference>
<evidence type="ECO:0000256" key="5">
    <source>
        <dbReference type="ARBA" id="ARBA00023274"/>
    </source>
</evidence>
<dbReference type="EMBL" id="LT907975">
    <property type="protein sequence ID" value="SOB60888.1"/>
    <property type="molecule type" value="Genomic_DNA"/>
</dbReference>
<dbReference type="SUPFAM" id="SSF54821">
    <property type="entry name" value="Ribosomal protein S3 C-terminal domain"/>
    <property type="match status" value="1"/>
</dbReference>
<feature type="domain" description="KH type-2" evidence="10">
    <location>
        <begin position="38"/>
        <end position="106"/>
    </location>
</feature>
<dbReference type="InterPro" id="IPR057258">
    <property type="entry name" value="Ribosomal_uS3"/>
</dbReference>
<dbReference type="Pfam" id="PF00189">
    <property type="entry name" value="Ribosomal_S3_C"/>
    <property type="match status" value="1"/>
</dbReference>
<dbReference type="Gene3D" id="3.30.300.20">
    <property type="match status" value="1"/>
</dbReference>
<gene>
    <name evidence="8 11" type="primary">rpsC</name>
    <name evidence="11" type="ORF">DPRO_3969</name>
</gene>
<proteinExistence type="inferred from homology"/>
<dbReference type="FunFam" id="3.30.1140.32:FF:000002">
    <property type="entry name" value="30S ribosomal protein S3"/>
    <property type="match status" value="1"/>
</dbReference>
<sequence>MGQKVHPYGFRLGYNKNWVSRWYSKKDYPAFVLQDDQIRKFVKKKLYQAGIARLEIERAGGKIRLIIHTARPGIVIGRKGVEIEKLREELRSKFQTEFTIEVNEIRRPEVEAQLVAENIAQQLERRIAFRRAMKRTVGLARKFGAEGIKVACAGRLAGAEIARGEWYRDGRVPLHTLRADIDYGFAEAATTYGVIGVKVWIFKGEILDKEVEQ</sequence>
<evidence type="ECO:0000313" key="11">
    <source>
        <dbReference type="EMBL" id="SOB60888.1"/>
    </source>
</evidence>
<dbReference type="NCBIfam" id="TIGR01009">
    <property type="entry name" value="rpsC_bact"/>
    <property type="match status" value="1"/>
</dbReference>
<dbReference type="KEGG" id="pprf:DPRO_3969"/>
<evidence type="ECO:0000313" key="12">
    <source>
        <dbReference type="Proteomes" id="UP000219215"/>
    </source>
</evidence>
<keyword evidence="2 8" id="KW-0699">rRNA-binding</keyword>
<evidence type="ECO:0000256" key="4">
    <source>
        <dbReference type="ARBA" id="ARBA00022980"/>
    </source>
</evidence>
<evidence type="ECO:0000256" key="6">
    <source>
        <dbReference type="ARBA" id="ARBA00024998"/>
    </source>
</evidence>
<evidence type="ECO:0000256" key="7">
    <source>
        <dbReference type="ARBA" id="ARBA00035257"/>
    </source>
</evidence>
<organism evidence="11 12">
    <name type="scientific">Pseudodesulfovibrio profundus</name>
    <dbReference type="NCBI Taxonomy" id="57320"/>
    <lineage>
        <taxon>Bacteria</taxon>
        <taxon>Pseudomonadati</taxon>
        <taxon>Thermodesulfobacteriota</taxon>
        <taxon>Desulfovibrionia</taxon>
        <taxon>Desulfovibrionales</taxon>
        <taxon>Desulfovibrionaceae</taxon>
    </lineage>
</organism>
<reference evidence="12" key="1">
    <citation type="submission" date="2017-09" db="EMBL/GenBank/DDBJ databases">
        <authorList>
            <person name="Regsiter A."/>
            <person name="William W."/>
        </authorList>
    </citation>
    <scope>NUCLEOTIDE SEQUENCE [LARGE SCALE GENOMIC DNA]</scope>
    <source>
        <strain evidence="12">500-1</strain>
    </source>
</reference>
<name>A0A2C8FEK7_9BACT</name>
<dbReference type="OrthoDB" id="9806396at2"/>
<dbReference type="PANTHER" id="PTHR11760:SF19">
    <property type="entry name" value="SMALL RIBOSOMAL SUBUNIT PROTEIN US3C"/>
    <property type="match status" value="1"/>
</dbReference>
<evidence type="ECO:0000259" key="10">
    <source>
        <dbReference type="PROSITE" id="PS50823"/>
    </source>
</evidence>
<dbReference type="SMART" id="SM00322">
    <property type="entry name" value="KH"/>
    <property type="match status" value="1"/>
</dbReference>
<dbReference type="InterPro" id="IPR015946">
    <property type="entry name" value="KH_dom-like_a/b"/>
</dbReference>
<accession>A0A2C8FEK7</accession>
<dbReference type="GO" id="GO:0003729">
    <property type="term" value="F:mRNA binding"/>
    <property type="evidence" value="ECO:0007669"/>
    <property type="project" value="UniProtKB-UniRule"/>
</dbReference>
<keyword evidence="4 8" id="KW-0689">Ribosomal protein</keyword>
<dbReference type="InterPro" id="IPR004087">
    <property type="entry name" value="KH_dom"/>
</dbReference>
<keyword evidence="3 8" id="KW-0694">RNA-binding</keyword>
<protein>
    <recommendedName>
        <fullName evidence="7 8">Small ribosomal subunit protein uS3</fullName>
    </recommendedName>
</protein>
<dbReference type="RefSeq" id="WP_015416578.1">
    <property type="nucleotide sequence ID" value="NZ_LT907975.1"/>
</dbReference>
<dbReference type="Gene3D" id="3.30.1140.32">
    <property type="entry name" value="Ribosomal protein S3, C-terminal domain"/>
    <property type="match status" value="1"/>
</dbReference>
<dbReference type="AlphaFoldDB" id="A0A2C8FEK7"/>
<dbReference type="GO" id="GO:0006412">
    <property type="term" value="P:translation"/>
    <property type="evidence" value="ECO:0007669"/>
    <property type="project" value="UniProtKB-UniRule"/>
</dbReference>
<comment type="function">
    <text evidence="6 8">Binds the lower part of the 30S subunit head. Binds mRNA in the 70S ribosome, positioning it for translation.</text>
</comment>
<dbReference type="GO" id="GO:0019843">
    <property type="term" value="F:rRNA binding"/>
    <property type="evidence" value="ECO:0007669"/>
    <property type="project" value="UniProtKB-UniRule"/>
</dbReference>
<dbReference type="InterPro" id="IPR018280">
    <property type="entry name" value="Ribosomal_uS3_CS"/>
</dbReference>
<dbReference type="InterPro" id="IPR036419">
    <property type="entry name" value="Ribosomal_S3_C_sf"/>
</dbReference>
<comment type="similarity">
    <text evidence="1 8 9">Belongs to the universal ribosomal protein uS3 family.</text>
</comment>
<dbReference type="InterPro" id="IPR009019">
    <property type="entry name" value="KH_sf_prok-type"/>
</dbReference>
<dbReference type="PROSITE" id="PS00548">
    <property type="entry name" value="RIBOSOMAL_S3"/>
    <property type="match status" value="1"/>
</dbReference>
<dbReference type="PANTHER" id="PTHR11760">
    <property type="entry name" value="30S/40S RIBOSOMAL PROTEIN S3"/>
    <property type="match status" value="1"/>
</dbReference>
<dbReference type="GO" id="GO:0003735">
    <property type="term" value="F:structural constituent of ribosome"/>
    <property type="evidence" value="ECO:0007669"/>
    <property type="project" value="InterPro"/>
</dbReference>
<evidence type="ECO:0000256" key="9">
    <source>
        <dbReference type="RuleBase" id="RU003624"/>
    </source>
</evidence>
<dbReference type="GO" id="GO:0022627">
    <property type="term" value="C:cytosolic small ribosomal subunit"/>
    <property type="evidence" value="ECO:0007669"/>
    <property type="project" value="TreeGrafter"/>
</dbReference>
<evidence type="ECO:0000256" key="3">
    <source>
        <dbReference type="ARBA" id="ARBA00022884"/>
    </source>
</evidence>
<dbReference type="Proteomes" id="UP000219215">
    <property type="component" value="Chromosome DPRO"/>
</dbReference>
<dbReference type="FunFam" id="3.30.300.20:FF:000001">
    <property type="entry name" value="30S ribosomal protein S3"/>
    <property type="match status" value="1"/>
</dbReference>
<dbReference type="InterPro" id="IPR005704">
    <property type="entry name" value="Ribosomal_uS3_bac-typ"/>
</dbReference>
<dbReference type="Pfam" id="PF07650">
    <property type="entry name" value="KH_2"/>
    <property type="match status" value="1"/>
</dbReference>
<dbReference type="PROSITE" id="PS50823">
    <property type="entry name" value="KH_TYPE_2"/>
    <property type="match status" value="1"/>
</dbReference>
<evidence type="ECO:0000256" key="8">
    <source>
        <dbReference type="HAMAP-Rule" id="MF_01309"/>
    </source>
</evidence>
<keyword evidence="5 8" id="KW-0687">Ribonucleoprotein</keyword>
<dbReference type="SUPFAM" id="SSF54814">
    <property type="entry name" value="Prokaryotic type KH domain (KH-domain type II)"/>
    <property type="match status" value="1"/>
</dbReference>
<dbReference type="CDD" id="cd02412">
    <property type="entry name" value="KH-II_30S_S3"/>
    <property type="match status" value="1"/>
</dbReference>
<evidence type="ECO:0000256" key="2">
    <source>
        <dbReference type="ARBA" id="ARBA00022730"/>
    </source>
</evidence>